<evidence type="ECO:0000256" key="9">
    <source>
        <dbReference type="PIRNR" id="PIRNR037239"/>
    </source>
</evidence>
<dbReference type="GO" id="GO:0005634">
    <property type="term" value="C:nucleus"/>
    <property type="evidence" value="ECO:0007669"/>
    <property type="project" value="InterPro"/>
</dbReference>
<dbReference type="PROSITE" id="PS50158">
    <property type="entry name" value="ZF_CCHC"/>
    <property type="match status" value="1"/>
</dbReference>
<organism evidence="13 14">
    <name type="scientific">Anisodus acutangulus</name>
    <dbReference type="NCBI Taxonomy" id="402998"/>
    <lineage>
        <taxon>Eukaryota</taxon>
        <taxon>Viridiplantae</taxon>
        <taxon>Streptophyta</taxon>
        <taxon>Embryophyta</taxon>
        <taxon>Tracheophyta</taxon>
        <taxon>Spermatophyta</taxon>
        <taxon>Magnoliopsida</taxon>
        <taxon>eudicotyledons</taxon>
        <taxon>Gunneridae</taxon>
        <taxon>Pentapetalae</taxon>
        <taxon>asterids</taxon>
        <taxon>lamiids</taxon>
        <taxon>Solanales</taxon>
        <taxon>Solanaceae</taxon>
        <taxon>Solanoideae</taxon>
        <taxon>Hyoscyameae</taxon>
        <taxon>Anisodus</taxon>
    </lineage>
</organism>
<evidence type="ECO:0000256" key="10">
    <source>
        <dbReference type="PROSITE-ProRule" id="PRU00047"/>
    </source>
</evidence>
<name>A0A9Q1LSB3_9SOLA</name>
<feature type="compositionally biased region" description="Polar residues" evidence="11">
    <location>
        <begin position="961"/>
        <end position="974"/>
    </location>
</feature>
<dbReference type="FunFam" id="1.25.40.1050:FF:000002">
    <property type="entry name" value="5'-3' exoribonuclease"/>
    <property type="match status" value="1"/>
</dbReference>
<evidence type="ECO:0000256" key="2">
    <source>
        <dbReference type="ARBA" id="ARBA00022664"/>
    </source>
</evidence>
<dbReference type="FunFam" id="3.40.50.12390:FF:000001">
    <property type="entry name" value="5'-3' exoribonuclease"/>
    <property type="match status" value="1"/>
</dbReference>
<dbReference type="InterPro" id="IPR041412">
    <property type="entry name" value="Xrn1_helical"/>
</dbReference>
<comment type="function">
    <text evidence="9">Possesses 5'-&gt;3' exoribonuclease activity. Acts as an endogenous post-transcriptional gene silencing (PTGS) suppressor.</text>
</comment>
<feature type="region of interest" description="Disordered" evidence="11">
    <location>
        <begin position="893"/>
        <end position="926"/>
    </location>
</feature>
<dbReference type="GO" id="GO:0004534">
    <property type="term" value="F:5'-3' RNA exonuclease activity"/>
    <property type="evidence" value="ECO:0007669"/>
    <property type="project" value="UniProtKB-UniRule"/>
</dbReference>
<reference evidence="14" key="1">
    <citation type="journal article" date="2023" name="Proc. Natl. Acad. Sci. U.S.A.">
        <title>Genomic and structural basis for evolution of tropane alkaloid biosynthesis.</title>
        <authorList>
            <person name="Wanga Y.-J."/>
            <person name="Taina T."/>
            <person name="Yua J.-Y."/>
            <person name="Lia J."/>
            <person name="Xua B."/>
            <person name="Chenc J."/>
            <person name="D'Auriad J.C."/>
            <person name="Huanga J.-P."/>
            <person name="Huanga S.-X."/>
        </authorList>
    </citation>
    <scope>NUCLEOTIDE SEQUENCE [LARGE SCALE GENOMIC DNA]</scope>
    <source>
        <strain evidence="14">cv. KIB-2019</strain>
    </source>
</reference>
<dbReference type="PIRSF" id="PIRSF037239">
    <property type="entry name" value="Exonuclease_Xrn2"/>
    <property type="match status" value="1"/>
</dbReference>
<keyword evidence="14" id="KW-1185">Reference proteome</keyword>
<dbReference type="OrthoDB" id="372487at2759"/>
<dbReference type="Gene3D" id="3.40.50.12390">
    <property type="match status" value="2"/>
</dbReference>
<evidence type="ECO:0000256" key="3">
    <source>
        <dbReference type="ARBA" id="ARBA00022722"/>
    </source>
</evidence>
<dbReference type="Gene3D" id="1.25.40.1050">
    <property type="match status" value="1"/>
</dbReference>
<dbReference type="Pfam" id="PF17846">
    <property type="entry name" value="XRN_M"/>
    <property type="match status" value="2"/>
</dbReference>
<evidence type="ECO:0000313" key="13">
    <source>
        <dbReference type="EMBL" id="KAJ8543640.1"/>
    </source>
</evidence>
<proteinExistence type="inferred from homology"/>
<dbReference type="PANTHER" id="PTHR12341">
    <property type="entry name" value="5'-&gt;3' EXORIBONUCLEASE"/>
    <property type="match status" value="1"/>
</dbReference>
<evidence type="ECO:0000256" key="6">
    <source>
        <dbReference type="ARBA" id="ARBA00022801"/>
    </source>
</evidence>
<dbReference type="InterPro" id="IPR017151">
    <property type="entry name" value="Xrn2/3/4"/>
</dbReference>
<dbReference type="InterPro" id="IPR027073">
    <property type="entry name" value="5_3_exoribonuclease"/>
</dbReference>
<evidence type="ECO:0000259" key="12">
    <source>
        <dbReference type="PROSITE" id="PS50158"/>
    </source>
</evidence>
<dbReference type="Pfam" id="PF03159">
    <property type="entry name" value="XRN_N"/>
    <property type="match status" value="1"/>
</dbReference>
<evidence type="ECO:0000256" key="4">
    <source>
        <dbReference type="ARBA" id="ARBA00022723"/>
    </source>
</evidence>
<evidence type="ECO:0000256" key="1">
    <source>
        <dbReference type="ARBA" id="ARBA00006994"/>
    </source>
</evidence>
<dbReference type="InterPro" id="IPR004859">
    <property type="entry name" value="Xrn1_N"/>
</dbReference>
<keyword evidence="6 9" id="KW-0378">Hydrolase</keyword>
<dbReference type="Proteomes" id="UP001152561">
    <property type="component" value="Unassembled WGS sequence"/>
</dbReference>
<dbReference type="AlphaFoldDB" id="A0A9Q1LSB3"/>
<sequence length="974" mass="111462">MGVPAFYRWLADRYPLSIVDVVEEEPEVDTDGVDVSKPNPNGVEFDNLYLDMNGIIHPCFHPEGKTAPATYDEVFKSIFDYIDYLFSLVRPRKLLYMAIDGVAPRAKMNQQRTRRFRAAKDAAESEAEEKRLREEFELEAASLVPPGKPETYDSNVVTPGTPFMEVLSVALQYYIQSRLNKNAGWRFTKVILSDANVPGEGEHKVMSYIRLQRNLPGFNPNTRHCLYGLDADLIMLSLATHEVHFSILREVITPPGQQEKCFACGQVGHLAAGCRGTNGNQGEDGKAVNDTPIRKKKYQFLNIWVLREYLQYDLEINNPPFQIDFERVVDDFVFLCFFVGNDFLPHMPTLEIREGAINLLMFIYRRDFTTMGGYLTDAGEVFLDRVEHFIQAAAVYEDQIFQKRARIQKSIENNERARNEVNAQPQPPLEDKVKLGEHGYAERYYSEKFGVSTAEGIHEVRQDVVQKYVEGLCWVCRYYYQGVCSWQWFYPYHYAPFASDLKGLVDLEITFFRGEPFKPFDQLMGVLPAASANALPEKYRMLMMDPSSPISDFYPTDFELDMNGKRFAWQAVVKLPFIDEKKLLAETKKLEDTLTDEEQLRNSVKFDLLYVHHHHTLAPYIILYYHHNEKVPSGAQRPWLIDANLSGAMNGFIWLSERNGLRDRVPSPLNGLEDILNNKILNITFLNPVPHKHIPRPPEGVFMPKKILRAVDIKPLPVLWHEDHGTRRQLGKDRGPVPGAIAGPSLGEAAHRLLKNTLNIKPGGTNFGVLEQSYSRNFPGNHVLNWPRPARPSGYEDGFYDQMSHRNLSPNHRPRFPGPAGRESGFFEDPSYFSSNFMPRGSSGNPRYASPTYELQSPRQNFRMQDRHSYQDQYHSMRNEMSVLTIESGARTRSHSTVPRMPNSGQISNVRPPPFTQNVGPPPSPPLQWINKPARGATSVYLKHQETSKDKQVKQVYQIKSRPSQGPQEYNSDI</sequence>
<comment type="caution">
    <text evidence="13">The sequence shown here is derived from an EMBL/GenBank/DDBJ whole genome shotgun (WGS) entry which is preliminary data.</text>
</comment>
<dbReference type="PANTHER" id="PTHR12341:SF74">
    <property type="entry name" value="5'-3' EXORIBONUCLEASE 4"/>
    <property type="match status" value="1"/>
</dbReference>
<dbReference type="GO" id="GO:0003723">
    <property type="term" value="F:RNA binding"/>
    <property type="evidence" value="ECO:0007669"/>
    <property type="project" value="TreeGrafter"/>
</dbReference>
<dbReference type="CDD" id="cd18673">
    <property type="entry name" value="PIN_XRN1-2-like"/>
    <property type="match status" value="1"/>
</dbReference>
<gene>
    <name evidence="13" type="ORF">K7X08_006163</name>
</gene>
<feature type="compositionally biased region" description="Basic and acidic residues" evidence="11">
    <location>
        <begin position="943"/>
        <end position="953"/>
    </location>
</feature>
<feature type="region of interest" description="Disordered" evidence="11">
    <location>
        <begin position="940"/>
        <end position="974"/>
    </location>
</feature>
<keyword evidence="7" id="KW-0862">Zinc</keyword>
<dbReference type="GO" id="GO:0008270">
    <property type="term" value="F:zinc ion binding"/>
    <property type="evidence" value="ECO:0007669"/>
    <property type="project" value="UniProtKB-KW"/>
</dbReference>
<feature type="compositionally biased region" description="Pro residues" evidence="11">
    <location>
        <begin position="911"/>
        <end position="926"/>
    </location>
</feature>
<accession>A0A9Q1LSB3</accession>
<evidence type="ECO:0000256" key="8">
    <source>
        <dbReference type="ARBA" id="ARBA00022839"/>
    </source>
</evidence>
<dbReference type="GO" id="GO:0010587">
    <property type="term" value="P:miRNA catabolic process"/>
    <property type="evidence" value="ECO:0007669"/>
    <property type="project" value="UniProtKB-ARBA"/>
</dbReference>
<evidence type="ECO:0000256" key="7">
    <source>
        <dbReference type="ARBA" id="ARBA00022833"/>
    </source>
</evidence>
<dbReference type="GO" id="GO:0006397">
    <property type="term" value="P:mRNA processing"/>
    <property type="evidence" value="ECO:0007669"/>
    <property type="project" value="UniProtKB-UniRule"/>
</dbReference>
<dbReference type="FunFam" id="3.40.50.12390:FF:000003">
    <property type="entry name" value="5'-3' exoribonuclease"/>
    <property type="match status" value="1"/>
</dbReference>
<keyword evidence="3 9" id="KW-0540">Nuclease</keyword>
<evidence type="ECO:0000256" key="11">
    <source>
        <dbReference type="SAM" id="MobiDB-lite"/>
    </source>
</evidence>
<dbReference type="InterPro" id="IPR001878">
    <property type="entry name" value="Znf_CCHC"/>
</dbReference>
<keyword evidence="2 9" id="KW-0507">mRNA processing</keyword>
<feature type="domain" description="CCHC-type" evidence="12">
    <location>
        <begin position="260"/>
        <end position="275"/>
    </location>
</feature>
<protein>
    <recommendedName>
        <fullName evidence="9">5'-3' exoribonuclease</fullName>
        <ecNumber evidence="9">3.1.13.-</ecNumber>
    </recommendedName>
</protein>
<keyword evidence="8 9" id="KW-0269">Exonuclease</keyword>
<keyword evidence="4" id="KW-0479">Metal-binding</keyword>
<dbReference type="SMART" id="SM00343">
    <property type="entry name" value="ZnF_C2HC"/>
    <property type="match status" value="1"/>
</dbReference>
<dbReference type="EC" id="3.1.13.-" evidence="9"/>
<evidence type="ECO:0000256" key="5">
    <source>
        <dbReference type="ARBA" id="ARBA00022771"/>
    </source>
</evidence>
<dbReference type="EMBL" id="JAJAGQ010000014">
    <property type="protein sequence ID" value="KAJ8543640.1"/>
    <property type="molecule type" value="Genomic_DNA"/>
</dbReference>
<dbReference type="GO" id="GO:0000956">
    <property type="term" value="P:nuclear-transcribed mRNA catabolic process"/>
    <property type="evidence" value="ECO:0007669"/>
    <property type="project" value="TreeGrafter"/>
</dbReference>
<comment type="similarity">
    <text evidence="1 9">Belongs to the 5'-3' exonuclease family. XRN2/RAT1 subfamily.</text>
</comment>
<keyword evidence="5 10" id="KW-0863">Zinc-finger</keyword>
<evidence type="ECO:0000313" key="14">
    <source>
        <dbReference type="Proteomes" id="UP001152561"/>
    </source>
</evidence>